<keyword evidence="1" id="KW-0328">Glycosyltransferase</keyword>
<dbReference type="InterPro" id="IPR001296">
    <property type="entry name" value="Glyco_trans_1"/>
</dbReference>
<feature type="domain" description="Glycosyl transferase family 1" evidence="3">
    <location>
        <begin position="330"/>
        <end position="483"/>
    </location>
</feature>
<evidence type="ECO:0000313" key="4">
    <source>
        <dbReference type="EMBL" id="TPR14127.1"/>
    </source>
</evidence>
<protein>
    <submittedName>
        <fullName evidence="4">Glycosyltransferase</fullName>
    </submittedName>
</protein>
<dbReference type="Pfam" id="PF00534">
    <property type="entry name" value="Glycos_transf_1"/>
    <property type="match status" value="1"/>
</dbReference>
<dbReference type="Proteomes" id="UP000767392">
    <property type="component" value="Unassembled WGS sequence"/>
</dbReference>
<comment type="caution">
    <text evidence="4">The sequence shown here is derived from an EMBL/GenBank/DDBJ whole genome shotgun (WGS) entry which is preliminary data.</text>
</comment>
<dbReference type="EMBL" id="QUAM01000003">
    <property type="protein sequence ID" value="TPR14127.1"/>
    <property type="molecule type" value="Genomic_DNA"/>
</dbReference>
<sequence length="509" mass="59929">MDCKIWNMGVMMIKKFLFTNENIFTFNSGTEISAINRLKMFRKNDVLSKIVTKNFDTSFIRNILKYGLNKEEVINMYDYFQGFTNIEKKHEYLRYSNIIDKNVYKIVGINNDISNIERNGNLVAKVHIFPETFGEIGEVEYYDKFMDVYSKDIYDYRGYKTKTQYFNPNGELGHEYLLDINGKPVIQITHMLADGHLKVTMIELLDYKGSNYRFKSEDELFTFFLNEISDENTIIINDRPSLIESVAKTNEKVSKYQFLHSNHLNNITNNIYDNLVPLFDDYLKLFSGIIVSTLDQKNDLNKLQNNIKIYVISDFCIMSKYNSEDYDLNNNIAYIGRIFKDKNVDDIIYVLSYIKEYLKDVHLYIVGYFESNEYKNHLFNLIKQLKLDNNITFTGYKFDSSKKEVINNSKVIIQTSLNESLGISLVEGLSFGKPEVAYDIKYGPNKIIKNRKNGYLIKPNDKKKMAKKIYKILNDNKIFYRFSKQSLIISEDFDENHVFGQWKKLFNDL</sequence>
<dbReference type="Gene3D" id="3.40.50.2000">
    <property type="entry name" value="Glycogen Phosphorylase B"/>
    <property type="match status" value="3"/>
</dbReference>
<proteinExistence type="predicted"/>
<dbReference type="PANTHER" id="PTHR12526:SF629">
    <property type="entry name" value="TEICHURONIC ACID BIOSYNTHESIS GLYCOSYLTRANSFERASE TUAH-RELATED"/>
    <property type="match status" value="1"/>
</dbReference>
<evidence type="ECO:0000256" key="2">
    <source>
        <dbReference type="ARBA" id="ARBA00022679"/>
    </source>
</evidence>
<name>A0ABY2YSG3_9LACO</name>
<keyword evidence="2" id="KW-0808">Transferase</keyword>
<keyword evidence="5" id="KW-1185">Reference proteome</keyword>
<dbReference type="SUPFAM" id="SSF53756">
    <property type="entry name" value="UDP-Glycosyltransferase/glycogen phosphorylase"/>
    <property type="match status" value="1"/>
</dbReference>
<evidence type="ECO:0000256" key="1">
    <source>
        <dbReference type="ARBA" id="ARBA00022676"/>
    </source>
</evidence>
<accession>A0ABY2YSG3</accession>
<dbReference type="PANTHER" id="PTHR12526">
    <property type="entry name" value="GLYCOSYLTRANSFERASE"/>
    <property type="match status" value="1"/>
</dbReference>
<evidence type="ECO:0000313" key="5">
    <source>
        <dbReference type="Proteomes" id="UP000767392"/>
    </source>
</evidence>
<gene>
    <name evidence="4" type="ORF">DY048_04060</name>
</gene>
<organism evidence="4 5">
    <name type="scientific">Apilactobacillus timberlakei</name>
    <dbReference type="NCBI Taxonomy" id="2008380"/>
    <lineage>
        <taxon>Bacteria</taxon>
        <taxon>Bacillati</taxon>
        <taxon>Bacillota</taxon>
        <taxon>Bacilli</taxon>
        <taxon>Lactobacillales</taxon>
        <taxon>Lactobacillaceae</taxon>
        <taxon>Apilactobacillus</taxon>
    </lineage>
</organism>
<reference evidence="4 5" key="1">
    <citation type="submission" date="2018-08" db="EMBL/GenBank/DDBJ databases">
        <title>Comparative genomics of wild bee and flower associated Lactobacillus reveals potential adaptation to the bee host.</title>
        <authorList>
            <person name="Vuong H.Q."/>
            <person name="Mcfrederick Q.S."/>
        </authorList>
    </citation>
    <scope>NUCLEOTIDE SEQUENCE [LARGE SCALE GENOMIC DNA]</scope>
    <source>
        <strain evidence="4 5">HV_04</strain>
    </source>
</reference>
<evidence type="ECO:0000259" key="3">
    <source>
        <dbReference type="Pfam" id="PF00534"/>
    </source>
</evidence>